<sequence length="206" mass="21457">MLAVAATDPALGFLSTVSGVTIETIHAAIDLVAAEGNRPALVVPTGLGEALLLRAGFVRAADRLLALKPLTTQPRVAVDIIEVTADDAFLDVLMAGYEVDGPVAAFIRAEHRLPMMRRFLAVARGKPIAAAALTIHGDVAVLGGASTLPAHRGHGAQSQLLRHRLHVATDAGCTLAVATARPGSVSAANLARAGFHIQHRATWKRN</sequence>
<gene>
    <name evidence="2" type="ORF">LV75_003535</name>
</gene>
<name>A0ABT1IEL5_9PSEU</name>
<organism evidence="2 3">
    <name type="scientific">Actinokineospora diospyrosa</name>
    <dbReference type="NCBI Taxonomy" id="103728"/>
    <lineage>
        <taxon>Bacteria</taxon>
        <taxon>Bacillati</taxon>
        <taxon>Actinomycetota</taxon>
        <taxon>Actinomycetes</taxon>
        <taxon>Pseudonocardiales</taxon>
        <taxon>Pseudonocardiaceae</taxon>
        <taxon>Actinokineospora</taxon>
    </lineage>
</organism>
<feature type="domain" description="N-acetyltransferase" evidence="1">
    <location>
        <begin position="76"/>
        <end position="206"/>
    </location>
</feature>
<dbReference type="Proteomes" id="UP001205185">
    <property type="component" value="Unassembled WGS sequence"/>
</dbReference>
<reference evidence="2 3" key="1">
    <citation type="submission" date="2022-06" db="EMBL/GenBank/DDBJ databases">
        <title>Genomic Encyclopedia of Archaeal and Bacterial Type Strains, Phase II (KMG-II): from individual species to whole genera.</title>
        <authorList>
            <person name="Goeker M."/>
        </authorList>
    </citation>
    <scope>NUCLEOTIDE SEQUENCE [LARGE SCALE GENOMIC DNA]</scope>
    <source>
        <strain evidence="2 3">DSM 44255</strain>
    </source>
</reference>
<evidence type="ECO:0000259" key="1">
    <source>
        <dbReference type="PROSITE" id="PS51186"/>
    </source>
</evidence>
<dbReference type="PROSITE" id="PS51186">
    <property type="entry name" value="GNAT"/>
    <property type="match status" value="1"/>
</dbReference>
<dbReference type="Pfam" id="PF00583">
    <property type="entry name" value="Acetyltransf_1"/>
    <property type="match status" value="1"/>
</dbReference>
<evidence type="ECO:0000313" key="3">
    <source>
        <dbReference type="Proteomes" id="UP001205185"/>
    </source>
</evidence>
<evidence type="ECO:0000313" key="2">
    <source>
        <dbReference type="EMBL" id="MCP2271023.1"/>
    </source>
</evidence>
<dbReference type="InterPro" id="IPR000182">
    <property type="entry name" value="GNAT_dom"/>
</dbReference>
<comment type="caution">
    <text evidence="2">The sequence shown here is derived from an EMBL/GenBank/DDBJ whole genome shotgun (WGS) entry which is preliminary data.</text>
</comment>
<dbReference type="InterPro" id="IPR016181">
    <property type="entry name" value="Acyl_CoA_acyltransferase"/>
</dbReference>
<dbReference type="Gene3D" id="3.40.630.30">
    <property type="match status" value="1"/>
</dbReference>
<dbReference type="EMBL" id="JAMTCO010000008">
    <property type="protein sequence ID" value="MCP2271023.1"/>
    <property type="molecule type" value="Genomic_DNA"/>
</dbReference>
<proteinExistence type="predicted"/>
<protein>
    <submittedName>
        <fullName evidence="2">Acetyltransferase (GNAT) family protein</fullName>
    </submittedName>
</protein>
<keyword evidence="3" id="KW-1185">Reference proteome</keyword>
<dbReference type="SUPFAM" id="SSF55729">
    <property type="entry name" value="Acyl-CoA N-acyltransferases (Nat)"/>
    <property type="match status" value="1"/>
</dbReference>
<dbReference type="CDD" id="cd04301">
    <property type="entry name" value="NAT_SF"/>
    <property type="match status" value="1"/>
</dbReference>
<accession>A0ABT1IEL5</accession>